<dbReference type="EMBL" id="QOQW01000002">
    <property type="protein sequence ID" value="RCK81441.1"/>
    <property type="molecule type" value="Genomic_DNA"/>
</dbReference>
<protein>
    <submittedName>
        <fullName evidence="1">Legionaminic acid biosynthesis protein PtmG</fullName>
    </submittedName>
</protein>
<evidence type="ECO:0000313" key="1">
    <source>
        <dbReference type="EMBL" id="RCK81441.1"/>
    </source>
</evidence>
<dbReference type="InterPro" id="IPR014729">
    <property type="entry name" value="Rossmann-like_a/b/a_fold"/>
</dbReference>
<accession>A0A367ZVT6</accession>
<dbReference type="Gene3D" id="3.40.50.620">
    <property type="entry name" value="HUPs"/>
    <property type="match status" value="1"/>
</dbReference>
<name>A0A367ZVT6_9BACT</name>
<sequence>MSLSTIRTCARCGFILGTRPGLKERDGVCLACINAETKKTIDFAGRQAWLTQFLAEHRTHPEYECVVAVSGGKDSTMIVSRLIERHGVKNPLLVSVLDEFTPTQAGLHNRKNIAERFNLDHILFRCHPQTFLERTRADFENELHPLKWIEEKIYTVPIAIAKAHGIKVVVFGENSAFEYGTSETLEIFHPATTDETKVIFMGAIYPYSIHDSYRQAKAHGFKDLADFGEWFRQGSIEDFTQIDSVAYLIQLWTKFVKFGFQRVSDIACRFVREGVLTREQAMQYIRDRDYVCDPAARRDFCRALGITEQHFAEVVDRHANPALVRKDVNGIWRRIDLM</sequence>
<dbReference type="SUPFAM" id="SSF52402">
    <property type="entry name" value="Adenine nucleotide alpha hydrolases-like"/>
    <property type="match status" value="1"/>
</dbReference>
<comment type="caution">
    <text evidence="1">The sequence shown here is derived from an EMBL/GenBank/DDBJ whole genome shotgun (WGS) entry which is preliminary data.</text>
</comment>
<evidence type="ECO:0000313" key="2">
    <source>
        <dbReference type="Proteomes" id="UP000252355"/>
    </source>
</evidence>
<dbReference type="AlphaFoldDB" id="A0A367ZVT6"/>
<organism evidence="1 2">
    <name type="scientific">Candidatus Ozemobacter sibiricus</name>
    <dbReference type="NCBI Taxonomy" id="2268124"/>
    <lineage>
        <taxon>Bacteria</taxon>
        <taxon>Candidatus Ozemobacteria</taxon>
        <taxon>Candidatus Ozemobacterales</taxon>
        <taxon>Candidatus Ozemobacteraceae</taxon>
        <taxon>Candidatus Ozemobacter</taxon>
    </lineage>
</organism>
<reference evidence="1 2" key="1">
    <citation type="submission" date="2018-05" db="EMBL/GenBank/DDBJ databases">
        <title>A metagenomic window into the 2 km-deep terrestrial subsurface aquifer revealed taxonomically and functionally diverse microbial community comprising novel uncultured bacterial lineages.</title>
        <authorList>
            <person name="Kadnikov V.V."/>
            <person name="Mardanov A.V."/>
            <person name="Beletsky A.V."/>
            <person name="Banks D."/>
            <person name="Pimenov N.V."/>
            <person name="Frank Y.A."/>
            <person name="Karnachuk O.V."/>
            <person name="Ravin N.V."/>
        </authorList>
    </citation>
    <scope>NUCLEOTIDE SEQUENCE [LARGE SCALE GENOMIC DNA]</scope>
    <source>
        <strain evidence="1">BY5</strain>
    </source>
</reference>
<dbReference type="Proteomes" id="UP000252355">
    <property type="component" value="Unassembled WGS sequence"/>
</dbReference>
<proteinExistence type="predicted"/>
<gene>
    <name evidence="1" type="ORF">OZSIB_2310</name>
</gene>